<dbReference type="InterPro" id="IPR046358">
    <property type="entry name" value="Flagellin_C"/>
</dbReference>
<reference evidence="9" key="1">
    <citation type="journal article" date="2019" name="Int. J. Syst. Evol. Microbiol.">
        <title>The Global Catalogue of Microorganisms (GCM) 10K type strain sequencing project: providing services to taxonomists for standard genome sequencing and annotation.</title>
        <authorList>
            <consortium name="The Broad Institute Genomics Platform"/>
            <consortium name="The Broad Institute Genome Sequencing Center for Infectious Disease"/>
            <person name="Wu L."/>
            <person name="Ma J."/>
        </authorList>
    </citation>
    <scope>NUCLEOTIDE SEQUENCE [LARGE SCALE GENOMIC DNA]</scope>
    <source>
        <strain evidence="9">KCTC 22228</strain>
    </source>
</reference>
<organism evidence="8 9">
    <name type="scientific">Litchfieldella qijiaojingensis</name>
    <dbReference type="NCBI Taxonomy" id="980347"/>
    <lineage>
        <taxon>Bacteria</taxon>
        <taxon>Pseudomonadati</taxon>
        <taxon>Pseudomonadota</taxon>
        <taxon>Gammaproteobacteria</taxon>
        <taxon>Oceanospirillales</taxon>
        <taxon>Halomonadaceae</taxon>
        <taxon>Litchfieldella</taxon>
    </lineage>
</organism>
<proteinExistence type="inferred from homology"/>
<dbReference type="Pfam" id="PF00700">
    <property type="entry name" value="Flagellin_C"/>
    <property type="match status" value="1"/>
</dbReference>
<dbReference type="PANTHER" id="PTHR42792">
    <property type="entry name" value="FLAGELLIN"/>
    <property type="match status" value="1"/>
</dbReference>
<dbReference type="InterPro" id="IPR042187">
    <property type="entry name" value="Flagellin_C_sub2"/>
</dbReference>
<evidence type="ECO:0000256" key="4">
    <source>
        <dbReference type="RuleBase" id="RU362073"/>
    </source>
</evidence>
<name>A0ABQ2YUB0_9GAMM</name>
<dbReference type="Gene3D" id="1.20.1330.10">
    <property type="entry name" value="f41 fragment of flagellin, N-terminal domain"/>
    <property type="match status" value="1"/>
</dbReference>
<keyword evidence="8" id="KW-0969">Cilium</keyword>
<evidence type="ECO:0000259" key="7">
    <source>
        <dbReference type="Pfam" id="PF00700"/>
    </source>
</evidence>
<dbReference type="RefSeq" id="WP_308427198.1">
    <property type="nucleotide sequence ID" value="NZ_BMXS01000009.1"/>
</dbReference>
<feature type="coiled-coil region" evidence="5">
    <location>
        <begin position="74"/>
        <end position="128"/>
    </location>
</feature>
<evidence type="ECO:0000256" key="1">
    <source>
        <dbReference type="ARBA" id="ARBA00005709"/>
    </source>
</evidence>
<dbReference type="Pfam" id="PF00669">
    <property type="entry name" value="Flagellin_N"/>
    <property type="match status" value="1"/>
</dbReference>
<keyword evidence="2 4" id="KW-0964">Secreted</keyword>
<comment type="subcellular location">
    <subcellularLocation>
        <location evidence="4">Secreted</location>
    </subcellularLocation>
    <subcellularLocation>
        <location evidence="4">Bacterial flagellum</location>
    </subcellularLocation>
</comment>
<evidence type="ECO:0000313" key="8">
    <source>
        <dbReference type="EMBL" id="GGX92646.1"/>
    </source>
</evidence>
<protein>
    <recommendedName>
        <fullName evidence="4">Flagellin</fullName>
    </recommendedName>
</protein>
<accession>A0ABQ2YUB0</accession>
<comment type="similarity">
    <text evidence="1 4">Belongs to the bacterial flagellin family.</text>
</comment>
<dbReference type="Proteomes" id="UP000653056">
    <property type="component" value="Unassembled WGS sequence"/>
</dbReference>
<comment type="caution">
    <text evidence="8">The sequence shown here is derived from an EMBL/GenBank/DDBJ whole genome shotgun (WGS) entry which is preliminary data.</text>
</comment>
<keyword evidence="5" id="KW-0175">Coiled coil</keyword>
<dbReference type="SUPFAM" id="SSF64518">
    <property type="entry name" value="Phase 1 flagellin"/>
    <property type="match status" value="1"/>
</dbReference>
<keyword evidence="8" id="KW-0282">Flagellum</keyword>
<feature type="domain" description="Flagellin N-terminal" evidence="6">
    <location>
        <begin position="4"/>
        <end position="139"/>
    </location>
</feature>
<feature type="domain" description="Flagellin C-terminal" evidence="7">
    <location>
        <begin position="311"/>
        <end position="396"/>
    </location>
</feature>
<keyword evidence="8" id="KW-0966">Cell projection</keyword>
<dbReference type="Gene3D" id="2.170.280.10">
    <property type="entry name" value="f41 fragment of flagellin, middle domain"/>
    <property type="match status" value="1"/>
</dbReference>
<sequence>MSVINTNITALIGQQNLTKSQNALQTSMERLSSGLRINSAKDDAAGQAIANRMTAQITGLSQAQRNANDGISVAQTAEGALNQVNDNLQRIRELSVQAQNDTNSADDLESIQAEIGQRLNEINRISEETSFNGVKVLASDQSLTIQVGSNDGESISISLEEINAGSLNLTTFNVDGPESVVVGNATQADAFIGDAASTTVTTLGTVAAMIGGTFGFASATAASSEGTVYADANGDLFAKVTIDATELTSAEVQSLADAGINVDEASQTNVVYMALEADEATVTANGTATFDATADATDLSQLSYERTTSPLQALDSSLNTVDSLRSDLGAIQNRFDSAITNLSTTETNLQAARSRIQDADYAVEVSNMTRAQILQQAGTSVLAQANQVPQSVLSLLG</sequence>
<dbReference type="InterPro" id="IPR001029">
    <property type="entry name" value="Flagellin_N"/>
</dbReference>
<dbReference type="PRINTS" id="PR00207">
    <property type="entry name" value="FLAGELLIN"/>
</dbReference>
<evidence type="ECO:0000259" key="6">
    <source>
        <dbReference type="Pfam" id="PF00669"/>
    </source>
</evidence>
<evidence type="ECO:0000256" key="3">
    <source>
        <dbReference type="ARBA" id="ARBA00023143"/>
    </source>
</evidence>
<dbReference type="Gene3D" id="2.30.220.10">
    <property type="entry name" value="f41 fragment of flagellin, C-terminal domain"/>
    <property type="match status" value="1"/>
</dbReference>
<dbReference type="PANTHER" id="PTHR42792:SF2">
    <property type="entry name" value="FLAGELLIN"/>
    <property type="match status" value="1"/>
</dbReference>
<comment type="function">
    <text evidence="4">Flagellin is the subunit protein which polymerizes to form the filaments of bacterial flagella.</text>
</comment>
<evidence type="ECO:0000313" key="9">
    <source>
        <dbReference type="Proteomes" id="UP000653056"/>
    </source>
</evidence>
<dbReference type="Gene3D" id="6.10.280.190">
    <property type="match status" value="1"/>
</dbReference>
<keyword evidence="3 4" id="KW-0975">Bacterial flagellum</keyword>
<evidence type="ECO:0000256" key="5">
    <source>
        <dbReference type="SAM" id="Coils"/>
    </source>
</evidence>
<keyword evidence="9" id="KW-1185">Reference proteome</keyword>
<dbReference type="NCBIfam" id="NF005294">
    <property type="entry name" value="PRK06819.1"/>
    <property type="match status" value="1"/>
</dbReference>
<evidence type="ECO:0000256" key="2">
    <source>
        <dbReference type="ARBA" id="ARBA00022525"/>
    </source>
</evidence>
<dbReference type="EMBL" id="BMXS01000009">
    <property type="protein sequence ID" value="GGX92646.1"/>
    <property type="molecule type" value="Genomic_DNA"/>
</dbReference>
<dbReference type="Gene3D" id="6.10.10.10">
    <property type="entry name" value="Flagellar export chaperone, C-terminal domain"/>
    <property type="match status" value="1"/>
</dbReference>
<gene>
    <name evidence="8" type="ORF">GCM10007160_20180</name>
</gene>
<dbReference type="InterPro" id="IPR001492">
    <property type="entry name" value="Flagellin"/>
</dbReference>